<keyword evidence="2" id="KW-1185">Reference proteome</keyword>
<organism evidence="1 2">
    <name type="scientific">Phytohabitans aurantiacus</name>
    <dbReference type="NCBI Taxonomy" id="3016789"/>
    <lineage>
        <taxon>Bacteria</taxon>
        <taxon>Bacillati</taxon>
        <taxon>Actinomycetota</taxon>
        <taxon>Actinomycetes</taxon>
        <taxon>Micromonosporales</taxon>
        <taxon>Micromonosporaceae</taxon>
    </lineage>
</organism>
<name>A0ABQ5R6Y8_9ACTN</name>
<evidence type="ECO:0008006" key="3">
    <source>
        <dbReference type="Google" id="ProtNLM"/>
    </source>
</evidence>
<sequence length="99" mass="11525">MEFIQLIEYETDNADEMRRMAEEWRAKGQPNDGGPTRITVCHDRERPGHYVTIAEFPSYEVAMANSNRPETHEFATRMAELCKAPPTFTNLDLESREEF</sequence>
<gene>
    <name evidence="1" type="ORF">Pa4123_72190</name>
</gene>
<proteinExistence type="predicted"/>
<accession>A0ABQ5R6Y8</accession>
<comment type="caution">
    <text evidence="1">The sequence shown here is derived from an EMBL/GenBank/DDBJ whole genome shotgun (WGS) entry which is preliminary data.</text>
</comment>
<evidence type="ECO:0000313" key="1">
    <source>
        <dbReference type="EMBL" id="GLI01942.1"/>
    </source>
</evidence>
<dbReference type="EMBL" id="BSDI01000052">
    <property type="protein sequence ID" value="GLI01942.1"/>
    <property type="molecule type" value="Genomic_DNA"/>
</dbReference>
<evidence type="ECO:0000313" key="2">
    <source>
        <dbReference type="Proteomes" id="UP001144280"/>
    </source>
</evidence>
<reference evidence="1" key="1">
    <citation type="submission" date="2022-12" db="EMBL/GenBank/DDBJ databases">
        <title>New Phytohabitans aurantiacus sp. RD004123 nov., an actinomycete isolated from soil.</title>
        <authorList>
            <person name="Triningsih D.W."/>
            <person name="Harunari E."/>
            <person name="Igarashi Y."/>
        </authorList>
    </citation>
    <scope>NUCLEOTIDE SEQUENCE</scope>
    <source>
        <strain evidence="1">RD004123</strain>
    </source>
</reference>
<dbReference type="RefSeq" id="WP_281903384.1">
    <property type="nucleotide sequence ID" value="NZ_BSDI01000052.1"/>
</dbReference>
<dbReference type="Proteomes" id="UP001144280">
    <property type="component" value="Unassembled WGS sequence"/>
</dbReference>
<protein>
    <recommendedName>
        <fullName evidence="3">ABM domain-containing protein</fullName>
    </recommendedName>
</protein>